<keyword evidence="4" id="KW-1185">Reference proteome</keyword>
<feature type="compositionally biased region" description="Low complexity" evidence="1">
    <location>
        <begin position="274"/>
        <end position="286"/>
    </location>
</feature>
<dbReference type="CDD" id="cd00118">
    <property type="entry name" value="LysM"/>
    <property type="match status" value="1"/>
</dbReference>
<feature type="compositionally biased region" description="Gly residues" evidence="1">
    <location>
        <begin position="287"/>
        <end position="305"/>
    </location>
</feature>
<dbReference type="InterPro" id="IPR020012">
    <property type="entry name" value="LysM_FimV"/>
</dbReference>
<dbReference type="Gene3D" id="3.10.350.10">
    <property type="entry name" value="LysM domain"/>
    <property type="match status" value="1"/>
</dbReference>
<feature type="non-terminal residue" evidence="3">
    <location>
        <position position="305"/>
    </location>
</feature>
<protein>
    <recommendedName>
        <fullName evidence="2">FimV N-terminal domain-containing protein</fullName>
    </recommendedName>
</protein>
<feature type="region of interest" description="Disordered" evidence="1">
    <location>
        <begin position="274"/>
        <end position="305"/>
    </location>
</feature>
<evidence type="ECO:0000313" key="4">
    <source>
        <dbReference type="Proteomes" id="UP000559809"/>
    </source>
</evidence>
<evidence type="ECO:0000256" key="1">
    <source>
        <dbReference type="SAM" id="MobiDB-lite"/>
    </source>
</evidence>
<dbReference type="NCBIfam" id="TIGR03505">
    <property type="entry name" value="FimV_core"/>
    <property type="match status" value="1"/>
</dbReference>
<dbReference type="InterPro" id="IPR036779">
    <property type="entry name" value="LysM_dom_sf"/>
</dbReference>
<sequence>MLIHPAAYAATFGHSRVVSAPGQALRIDVPVGQLSPDDLRSLSVAPAPAAAWSEAGLTPPVELSTLTAQLADGHAPGSKVIRLRSSQPFNKPVADVLLDIHTASGRQRYQVSLLTRTDAGIDLAAVASPEGAAPGSTTGASIRVKAGDTMFAIARRHAVRGVSDYQMMMALFRANPQAFIHDNVNLVKAGSLLVMPDMAALTAISDREARRLFMQHARAFARYRGSSAGAVPVVGQQGAAAAAGEVVRAAPSAQVPATEAAKRDLLRLSGRPAADAGAAGSAKGAAGVAGQGASGATGAGAQGAA</sequence>
<dbReference type="AlphaFoldDB" id="A0A853G5P7"/>
<accession>A0A853G5P7</accession>
<organism evidence="3 4">
    <name type="scientific">Parapusillimonas granuli</name>
    <dbReference type="NCBI Taxonomy" id="380911"/>
    <lineage>
        <taxon>Bacteria</taxon>
        <taxon>Pseudomonadati</taxon>
        <taxon>Pseudomonadota</taxon>
        <taxon>Betaproteobacteria</taxon>
        <taxon>Burkholderiales</taxon>
        <taxon>Alcaligenaceae</taxon>
        <taxon>Parapusillimonas</taxon>
    </lineage>
</organism>
<evidence type="ECO:0000259" key="2">
    <source>
        <dbReference type="Pfam" id="PF25800"/>
    </source>
</evidence>
<dbReference type="RefSeq" id="WP_281494235.1">
    <property type="nucleotide sequence ID" value="NZ_JACCEM010000009.1"/>
</dbReference>
<dbReference type="InterPro" id="IPR057840">
    <property type="entry name" value="FimV_N"/>
</dbReference>
<gene>
    <name evidence="3" type="ORF">H0A72_17450</name>
</gene>
<comment type="caution">
    <text evidence="3">The sequence shown here is derived from an EMBL/GenBank/DDBJ whole genome shotgun (WGS) entry which is preliminary data.</text>
</comment>
<name>A0A853G5P7_9BURK</name>
<evidence type="ECO:0000313" key="3">
    <source>
        <dbReference type="EMBL" id="NYT51102.1"/>
    </source>
</evidence>
<dbReference type="Proteomes" id="UP000559809">
    <property type="component" value="Unassembled WGS sequence"/>
</dbReference>
<proteinExistence type="predicted"/>
<feature type="domain" description="FimV N-terminal" evidence="2">
    <location>
        <begin position="12"/>
        <end position="113"/>
    </location>
</feature>
<reference evidence="3 4" key="1">
    <citation type="submission" date="2020-07" db="EMBL/GenBank/DDBJ databases">
        <title>Taxonomic revisions and descriptions of new bacterial species based on genomic comparisons in the high-G+C-content subgroup of the family Alcaligenaceae.</title>
        <authorList>
            <person name="Szabo A."/>
            <person name="Felfoldi T."/>
        </authorList>
    </citation>
    <scope>NUCLEOTIDE SEQUENCE [LARGE SCALE GENOMIC DNA]</scope>
    <source>
        <strain evidence="3 4">LMG 24012</strain>
    </source>
</reference>
<dbReference type="Pfam" id="PF25800">
    <property type="entry name" value="FimV_N"/>
    <property type="match status" value="1"/>
</dbReference>
<dbReference type="InterPro" id="IPR018392">
    <property type="entry name" value="LysM"/>
</dbReference>
<dbReference type="EMBL" id="JACCEM010000009">
    <property type="protein sequence ID" value="NYT51102.1"/>
    <property type="molecule type" value="Genomic_DNA"/>
</dbReference>